<evidence type="ECO:0000313" key="2">
    <source>
        <dbReference type="EMBL" id="MEE2049191.1"/>
    </source>
</evidence>
<evidence type="ECO:0000256" key="1">
    <source>
        <dbReference type="SAM" id="MobiDB-lite"/>
    </source>
</evidence>
<feature type="region of interest" description="Disordered" evidence="1">
    <location>
        <begin position="265"/>
        <end position="296"/>
    </location>
</feature>
<gene>
    <name evidence="2" type="ORF">Q8A49_01615</name>
</gene>
<comment type="caution">
    <text evidence="2">The sequence shown here is derived from an EMBL/GenBank/DDBJ whole genome shotgun (WGS) entry which is preliminary data.</text>
</comment>
<dbReference type="EMBL" id="JAUUCC010000002">
    <property type="protein sequence ID" value="MEE2049191.1"/>
    <property type="molecule type" value="Genomic_DNA"/>
</dbReference>
<sequence>MVLTGRGWLVSTGRAACVSRNACARLLLLSGIVAVAWLAGGIGVAHSDTAPGSDGLVDRVMGVGDTAEDAGRAATQELRKTRVSDAAAGAGSATGALTGAVAPRAAALPSRALDETGVSSALEESRAGAAAARVVDDTAATVDGTARGAGSLVGGIARTGQDVVRSTDGSLRDSGLVDTVAAGLTESTRVVQGGIDGAANATAPLGLPVLGATDELPIDPAGPAAERAAAETARGADAPRPGTAADTSASAVPSAWSSAAVEAAERVHDDDPGERIRLIGGGGSHHSAGADATGAAAPSFPAPGAAGFLMARAAHLAPRAQRVALPGDPTLVVRDAADDPSFAPD</sequence>
<feature type="compositionally biased region" description="Low complexity" evidence="1">
    <location>
        <begin position="285"/>
        <end position="296"/>
    </location>
</feature>
<accession>A0ABU7KIR7</accession>
<evidence type="ECO:0000313" key="3">
    <source>
        <dbReference type="Proteomes" id="UP001348641"/>
    </source>
</evidence>
<reference evidence="2 3" key="1">
    <citation type="submission" date="2023-07" db="EMBL/GenBank/DDBJ databases">
        <authorList>
            <person name="Girao M."/>
            <person name="Carvalho M.F."/>
        </authorList>
    </citation>
    <scope>NUCLEOTIDE SEQUENCE [LARGE SCALE GENOMIC DNA]</scope>
    <source>
        <strain evidence="2 3">66/93</strain>
    </source>
</reference>
<protein>
    <submittedName>
        <fullName evidence="2">Uncharacterized protein</fullName>
    </submittedName>
</protein>
<dbReference type="Proteomes" id="UP001348641">
    <property type="component" value="Unassembled WGS sequence"/>
</dbReference>
<feature type="region of interest" description="Disordered" evidence="1">
    <location>
        <begin position="326"/>
        <end position="345"/>
    </location>
</feature>
<dbReference type="RefSeq" id="WP_330156484.1">
    <property type="nucleotide sequence ID" value="NZ_BAAAJA010000016.1"/>
</dbReference>
<name>A0ABU7KIR7_9ACTN</name>
<feature type="compositionally biased region" description="Basic and acidic residues" evidence="1">
    <location>
        <begin position="265"/>
        <end position="277"/>
    </location>
</feature>
<feature type="compositionally biased region" description="Low complexity" evidence="1">
    <location>
        <begin position="219"/>
        <end position="238"/>
    </location>
</feature>
<proteinExistence type="predicted"/>
<feature type="region of interest" description="Disordered" evidence="1">
    <location>
        <begin position="219"/>
        <end position="253"/>
    </location>
</feature>
<organism evidence="2 3">
    <name type="scientific">Nocardiopsis tropica</name>
    <dbReference type="NCBI Taxonomy" id="109330"/>
    <lineage>
        <taxon>Bacteria</taxon>
        <taxon>Bacillati</taxon>
        <taxon>Actinomycetota</taxon>
        <taxon>Actinomycetes</taxon>
        <taxon>Streptosporangiales</taxon>
        <taxon>Nocardiopsidaceae</taxon>
        <taxon>Nocardiopsis</taxon>
    </lineage>
</organism>